<sequence length="110" mass="12724">NLYDPDRIKVWPNPYYGYNPEERDALDRRVMFTHLPEEGPATIRIFALDGTLVRVLHHNDAGSQHATWDMKNDFELPVASGMYVAHVETNFGDKILKLAVIQPEQRLDVY</sequence>
<accession>A0A381PNM7</accession>
<evidence type="ECO:0000313" key="1">
    <source>
        <dbReference type="EMBL" id="SUZ68214.1"/>
    </source>
</evidence>
<dbReference type="EMBL" id="UINC01001034">
    <property type="protein sequence ID" value="SUZ68214.1"/>
    <property type="molecule type" value="Genomic_DNA"/>
</dbReference>
<protein>
    <recommendedName>
        <fullName evidence="2">FlgD Ig-like domain-containing protein</fullName>
    </recommendedName>
</protein>
<organism evidence="1">
    <name type="scientific">marine metagenome</name>
    <dbReference type="NCBI Taxonomy" id="408172"/>
    <lineage>
        <taxon>unclassified sequences</taxon>
        <taxon>metagenomes</taxon>
        <taxon>ecological metagenomes</taxon>
    </lineage>
</organism>
<name>A0A381PNM7_9ZZZZ</name>
<dbReference type="AlphaFoldDB" id="A0A381PNM7"/>
<gene>
    <name evidence="1" type="ORF">METZ01_LOCUS21068</name>
</gene>
<evidence type="ECO:0008006" key="2">
    <source>
        <dbReference type="Google" id="ProtNLM"/>
    </source>
</evidence>
<feature type="non-terminal residue" evidence="1">
    <location>
        <position position="1"/>
    </location>
</feature>
<proteinExistence type="predicted"/>
<reference evidence="1" key="1">
    <citation type="submission" date="2018-05" db="EMBL/GenBank/DDBJ databases">
        <authorList>
            <person name="Lanie J.A."/>
            <person name="Ng W.-L."/>
            <person name="Kazmierczak K.M."/>
            <person name="Andrzejewski T.M."/>
            <person name="Davidsen T.M."/>
            <person name="Wayne K.J."/>
            <person name="Tettelin H."/>
            <person name="Glass J.I."/>
            <person name="Rusch D."/>
            <person name="Podicherti R."/>
            <person name="Tsui H.-C.T."/>
            <person name="Winkler M.E."/>
        </authorList>
    </citation>
    <scope>NUCLEOTIDE SEQUENCE</scope>
</reference>
<dbReference type="Gene3D" id="2.60.40.4070">
    <property type="match status" value="1"/>
</dbReference>